<name>A0A1W1VSN1_9FIRM</name>
<keyword evidence="1" id="KW-1133">Transmembrane helix</keyword>
<dbReference type="Pfam" id="PF12666">
    <property type="entry name" value="PrgI"/>
    <property type="match status" value="1"/>
</dbReference>
<dbReference type="AlphaFoldDB" id="A0A1W1VSN1"/>
<protein>
    <submittedName>
        <fullName evidence="2">PrgI family protein</fullName>
    </submittedName>
</protein>
<reference evidence="2 3" key="1">
    <citation type="submission" date="2017-04" db="EMBL/GenBank/DDBJ databases">
        <authorList>
            <person name="Afonso C.L."/>
            <person name="Miller P.J."/>
            <person name="Scott M.A."/>
            <person name="Spackman E."/>
            <person name="Goraichik I."/>
            <person name="Dimitrov K.M."/>
            <person name="Suarez D.L."/>
            <person name="Swayne D.E."/>
        </authorList>
    </citation>
    <scope>NUCLEOTIDE SEQUENCE [LARGE SCALE GENOMIC DNA]</scope>
    <source>
        <strain evidence="2 3">ToBE</strain>
    </source>
</reference>
<keyword evidence="1" id="KW-0812">Transmembrane</keyword>
<accession>A0A1W1VSN1</accession>
<evidence type="ECO:0000313" key="3">
    <source>
        <dbReference type="Proteomes" id="UP000192569"/>
    </source>
</evidence>
<evidence type="ECO:0000256" key="1">
    <source>
        <dbReference type="SAM" id="Phobius"/>
    </source>
</evidence>
<dbReference type="STRING" id="698762.SAMN00808754_1472"/>
<feature type="transmembrane region" description="Helical" evidence="1">
    <location>
        <begin position="52"/>
        <end position="71"/>
    </location>
</feature>
<dbReference type="EMBL" id="LT838272">
    <property type="protein sequence ID" value="SMB96382.1"/>
    <property type="molecule type" value="Genomic_DNA"/>
</dbReference>
<dbReference type="InterPro" id="IPR024414">
    <property type="entry name" value="Uncharacterised_PrgI"/>
</dbReference>
<organism evidence="2 3">
    <name type="scientific">Thermanaeromonas toyohensis ToBE</name>
    <dbReference type="NCBI Taxonomy" id="698762"/>
    <lineage>
        <taxon>Bacteria</taxon>
        <taxon>Bacillati</taxon>
        <taxon>Bacillota</taxon>
        <taxon>Clostridia</taxon>
        <taxon>Neomoorellales</taxon>
        <taxon>Neomoorellaceae</taxon>
        <taxon>Thermanaeromonas</taxon>
    </lineage>
</organism>
<sequence length="98" mass="10844">MAVAYKTPVQLIETVDKPIGGYLTFRQFFYILGGVALATVLSRPFWGTLSFGTAVLTVLVCLAPACALAFYRVGSLGLDDYLWGVLHFSLTPKRWPER</sequence>
<evidence type="ECO:0000313" key="2">
    <source>
        <dbReference type="EMBL" id="SMB96382.1"/>
    </source>
</evidence>
<feature type="transmembrane region" description="Helical" evidence="1">
    <location>
        <begin position="28"/>
        <end position="46"/>
    </location>
</feature>
<proteinExistence type="predicted"/>
<keyword evidence="1" id="KW-0472">Membrane</keyword>
<dbReference type="Proteomes" id="UP000192569">
    <property type="component" value="Chromosome I"/>
</dbReference>
<keyword evidence="3" id="KW-1185">Reference proteome</keyword>
<gene>
    <name evidence="2" type="ORF">SAMN00808754_1472</name>
</gene>